<dbReference type="AlphaFoldDB" id="A0A395JGB8"/>
<reference evidence="8 9" key="1">
    <citation type="submission" date="2018-06" db="EMBL/GenBank/DDBJ databases">
        <title>Genomic Encyclopedia of Type Strains, Phase IV (KMG-IV): sequencing the most valuable type-strain genomes for metagenomic binning, comparative biology and taxonomic classification.</title>
        <authorList>
            <person name="Goeker M."/>
        </authorList>
    </citation>
    <scope>NUCLEOTIDE SEQUENCE [LARGE SCALE GENOMIC DNA]</scope>
    <source>
        <strain evidence="8 9">DSM 24032</strain>
    </source>
</reference>
<keyword evidence="9" id="KW-1185">Reference proteome</keyword>
<dbReference type="SUPFAM" id="SSF53328">
    <property type="entry name" value="Formyltransferase"/>
    <property type="match status" value="1"/>
</dbReference>
<dbReference type="InterPro" id="IPR036477">
    <property type="entry name" value="Formyl_transf_N_sf"/>
</dbReference>
<dbReference type="GO" id="GO:0004479">
    <property type="term" value="F:methionyl-tRNA formyltransferase activity"/>
    <property type="evidence" value="ECO:0007669"/>
    <property type="project" value="UniProtKB-UniRule"/>
</dbReference>
<dbReference type="CDD" id="cd08704">
    <property type="entry name" value="Met_tRNA_FMT_C"/>
    <property type="match status" value="1"/>
</dbReference>
<proteinExistence type="inferred from homology"/>
<dbReference type="InterPro" id="IPR002376">
    <property type="entry name" value="Formyl_transf_N"/>
</dbReference>
<dbReference type="SUPFAM" id="SSF50486">
    <property type="entry name" value="FMT C-terminal domain-like"/>
    <property type="match status" value="1"/>
</dbReference>
<dbReference type="InterPro" id="IPR044135">
    <property type="entry name" value="Met-tRNA-FMT_C"/>
</dbReference>
<dbReference type="Proteomes" id="UP000253083">
    <property type="component" value="Unassembled WGS sequence"/>
</dbReference>
<comment type="function">
    <text evidence="5">Attaches a formyl group to the free amino group of methionyl-tRNA(fMet). The formyl group appears to play a dual role in the initiator identity of N-formylmethionyl-tRNA by promoting its recognition by IF2 and preventing the misappropriation of this tRNA by the elongation apparatus.</text>
</comment>
<dbReference type="PANTHER" id="PTHR11138">
    <property type="entry name" value="METHIONYL-TRNA FORMYLTRANSFERASE"/>
    <property type="match status" value="1"/>
</dbReference>
<dbReference type="Gene3D" id="3.40.50.12230">
    <property type="match status" value="1"/>
</dbReference>
<organism evidence="8 9">
    <name type="scientific">Arenicella xantha</name>
    <dbReference type="NCBI Taxonomy" id="644221"/>
    <lineage>
        <taxon>Bacteria</taxon>
        <taxon>Pseudomonadati</taxon>
        <taxon>Pseudomonadota</taxon>
        <taxon>Gammaproteobacteria</taxon>
        <taxon>Arenicellales</taxon>
        <taxon>Arenicellaceae</taxon>
        <taxon>Arenicella</taxon>
    </lineage>
</organism>
<comment type="catalytic activity">
    <reaction evidence="5">
        <text>L-methionyl-tRNA(fMet) + (6R)-10-formyltetrahydrofolate = N-formyl-L-methionyl-tRNA(fMet) + (6S)-5,6,7,8-tetrahydrofolate + H(+)</text>
        <dbReference type="Rhea" id="RHEA:24380"/>
        <dbReference type="Rhea" id="RHEA-COMP:9952"/>
        <dbReference type="Rhea" id="RHEA-COMP:9953"/>
        <dbReference type="ChEBI" id="CHEBI:15378"/>
        <dbReference type="ChEBI" id="CHEBI:57453"/>
        <dbReference type="ChEBI" id="CHEBI:78530"/>
        <dbReference type="ChEBI" id="CHEBI:78844"/>
        <dbReference type="ChEBI" id="CHEBI:195366"/>
        <dbReference type="EC" id="2.1.2.9"/>
    </reaction>
</comment>
<comment type="caution">
    <text evidence="8">The sequence shown here is derived from an EMBL/GenBank/DDBJ whole genome shotgun (WGS) entry which is preliminary data.</text>
</comment>
<feature type="binding site" evidence="5">
    <location>
        <begin position="106"/>
        <end position="109"/>
    </location>
    <ligand>
        <name>(6S)-5,6,7,8-tetrahydrofolate</name>
        <dbReference type="ChEBI" id="CHEBI:57453"/>
    </ligand>
</feature>
<evidence type="ECO:0000313" key="9">
    <source>
        <dbReference type="Proteomes" id="UP000253083"/>
    </source>
</evidence>
<dbReference type="InParanoid" id="A0A395JGB8"/>
<dbReference type="NCBIfam" id="TIGR00460">
    <property type="entry name" value="fmt"/>
    <property type="match status" value="1"/>
</dbReference>
<dbReference type="Pfam" id="PF00551">
    <property type="entry name" value="Formyl_trans_N"/>
    <property type="match status" value="1"/>
</dbReference>
<keyword evidence="3 5" id="KW-0808">Transferase</keyword>
<dbReference type="InterPro" id="IPR005793">
    <property type="entry name" value="Formyl_trans_C"/>
</dbReference>
<dbReference type="FunFam" id="3.40.50.12230:FF:000001">
    <property type="entry name" value="Methionyl-tRNA formyltransferase"/>
    <property type="match status" value="1"/>
</dbReference>
<accession>A0A395JGB8</accession>
<dbReference type="GO" id="GO:0005829">
    <property type="term" value="C:cytosol"/>
    <property type="evidence" value="ECO:0007669"/>
    <property type="project" value="TreeGrafter"/>
</dbReference>
<dbReference type="HAMAP" id="MF_00182">
    <property type="entry name" value="Formyl_trans"/>
    <property type="match status" value="1"/>
</dbReference>
<evidence type="ECO:0000313" key="8">
    <source>
        <dbReference type="EMBL" id="RBP48832.1"/>
    </source>
</evidence>
<dbReference type="RefSeq" id="WP_113955426.1">
    <property type="nucleotide sequence ID" value="NZ_QNRT01000005.1"/>
</dbReference>
<evidence type="ECO:0000256" key="3">
    <source>
        <dbReference type="ARBA" id="ARBA00022679"/>
    </source>
</evidence>
<feature type="domain" description="Formyl transferase N-terminal" evidence="6">
    <location>
        <begin position="1"/>
        <end position="177"/>
    </location>
</feature>
<evidence type="ECO:0000259" key="6">
    <source>
        <dbReference type="Pfam" id="PF00551"/>
    </source>
</evidence>
<keyword evidence="4 5" id="KW-0648">Protein biosynthesis</keyword>
<dbReference type="EC" id="2.1.2.9" evidence="2 5"/>
<dbReference type="InterPro" id="IPR005794">
    <property type="entry name" value="Fmt"/>
</dbReference>
<dbReference type="EMBL" id="QNRT01000005">
    <property type="protein sequence ID" value="RBP48832.1"/>
    <property type="molecule type" value="Genomic_DNA"/>
</dbReference>
<dbReference type="Pfam" id="PF02911">
    <property type="entry name" value="Formyl_trans_C"/>
    <property type="match status" value="1"/>
</dbReference>
<dbReference type="CDD" id="cd08646">
    <property type="entry name" value="FMT_core_Met-tRNA-FMT_N"/>
    <property type="match status" value="1"/>
</dbReference>
<evidence type="ECO:0000256" key="1">
    <source>
        <dbReference type="ARBA" id="ARBA00010699"/>
    </source>
</evidence>
<evidence type="ECO:0000259" key="7">
    <source>
        <dbReference type="Pfam" id="PF02911"/>
    </source>
</evidence>
<feature type="domain" description="Formyl transferase C-terminal" evidence="7">
    <location>
        <begin position="201"/>
        <end position="304"/>
    </location>
</feature>
<dbReference type="InterPro" id="IPR041711">
    <property type="entry name" value="Met-tRNA-FMT_N"/>
</dbReference>
<dbReference type="PANTHER" id="PTHR11138:SF5">
    <property type="entry name" value="METHIONYL-TRNA FORMYLTRANSFERASE, MITOCHONDRIAL"/>
    <property type="match status" value="1"/>
</dbReference>
<sequence>MKVIFAGTPEFAVAPLSALIDSHDVVAVFTQPDRRSGRGKKLSPPPVKRVAEQHNIPVFQPTSLKNEVANVQALNADIMVVVAYGMLLPQSILDVPALGCLNIHASLLPRWRGAAPIQRAIEAGDSETGASIMQMERGLDTGPVFQMRKIMIAPDETSASLHDKLAALGAEGIIETLTNLAENPKLVPTPQDHDQSCYAKKIEKHESIVDWNLSAAAIDRKARAFFPWPGCQTQHGDTRLRISDTHPNVQDATVSQQSAPTPGTIIALDDDGISVACATGSLKIGTLQRDGSRAMPYKEFRNGYPLSVGDQLG</sequence>
<protein>
    <recommendedName>
        <fullName evidence="2 5">Methionyl-tRNA formyltransferase</fullName>
        <ecNumber evidence="2 5">2.1.2.9</ecNumber>
    </recommendedName>
</protein>
<evidence type="ECO:0000256" key="4">
    <source>
        <dbReference type="ARBA" id="ARBA00022917"/>
    </source>
</evidence>
<comment type="similarity">
    <text evidence="1 5">Belongs to the Fmt family.</text>
</comment>
<gene>
    <name evidence="5" type="primary">fmt</name>
    <name evidence="8" type="ORF">DFR28_105171</name>
</gene>
<name>A0A395JGB8_9GAMM</name>
<dbReference type="InterPro" id="IPR011034">
    <property type="entry name" value="Formyl_transferase-like_C_sf"/>
</dbReference>
<evidence type="ECO:0000256" key="2">
    <source>
        <dbReference type="ARBA" id="ARBA00012261"/>
    </source>
</evidence>
<dbReference type="OrthoDB" id="9802815at2"/>
<dbReference type="FunCoup" id="A0A395JGB8">
    <property type="interactions" value="565"/>
</dbReference>
<evidence type="ECO:0000256" key="5">
    <source>
        <dbReference type="HAMAP-Rule" id="MF_00182"/>
    </source>
</evidence>